<accession>A0A0B2V7S1</accession>
<proteinExistence type="predicted"/>
<protein>
    <submittedName>
        <fullName evidence="2">Uncharacterized protein</fullName>
    </submittedName>
</protein>
<name>A0A0B2V7S1_TOXCA</name>
<organism evidence="2 3">
    <name type="scientific">Toxocara canis</name>
    <name type="common">Canine roundworm</name>
    <dbReference type="NCBI Taxonomy" id="6265"/>
    <lineage>
        <taxon>Eukaryota</taxon>
        <taxon>Metazoa</taxon>
        <taxon>Ecdysozoa</taxon>
        <taxon>Nematoda</taxon>
        <taxon>Chromadorea</taxon>
        <taxon>Rhabditida</taxon>
        <taxon>Spirurina</taxon>
        <taxon>Ascaridomorpha</taxon>
        <taxon>Ascaridoidea</taxon>
        <taxon>Toxocaridae</taxon>
        <taxon>Toxocara</taxon>
    </lineage>
</organism>
<comment type="caution">
    <text evidence="2">The sequence shown here is derived from an EMBL/GenBank/DDBJ whole genome shotgun (WGS) entry which is preliminary data.</text>
</comment>
<feature type="region of interest" description="Disordered" evidence="1">
    <location>
        <begin position="1"/>
        <end position="26"/>
    </location>
</feature>
<dbReference type="AlphaFoldDB" id="A0A0B2V7S1"/>
<dbReference type="Proteomes" id="UP000031036">
    <property type="component" value="Unassembled WGS sequence"/>
</dbReference>
<evidence type="ECO:0000313" key="2">
    <source>
        <dbReference type="EMBL" id="KHN77015.1"/>
    </source>
</evidence>
<feature type="compositionally biased region" description="Acidic residues" evidence="1">
    <location>
        <begin position="96"/>
        <end position="134"/>
    </location>
</feature>
<dbReference type="EMBL" id="JPKZ01002387">
    <property type="protein sequence ID" value="KHN77015.1"/>
    <property type="molecule type" value="Genomic_DNA"/>
</dbReference>
<sequence>MTSVKDFLDTISKPAPELPDVEDSENVDDAWVRRSHKPSLNAASNEAEVGRRRLYVATEDGESKYAGKVISSEAVFGDNQLSGLAGPTEMPSDGSEAGDAESRDEDSDEEGSEEGDSEGSGDVEMDGGTSEDDLSIQQDDGGGHGGAEEAGEDETDREVIKVEGAIAAVNLESQKKKG</sequence>
<keyword evidence="3" id="KW-1185">Reference proteome</keyword>
<feature type="region of interest" description="Disordered" evidence="1">
    <location>
        <begin position="57"/>
        <end position="159"/>
    </location>
</feature>
<gene>
    <name evidence="2" type="ORF">Tcan_14909</name>
</gene>
<evidence type="ECO:0000256" key="1">
    <source>
        <dbReference type="SAM" id="MobiDB-lite"/>
    </source>
</evidence>
<reference evidence="2 3" key="1">
    <citation type="submission" date="2014-11" db="EMBL/GenBank/DDBJ databases">
        <title>Genetic blueprint of the zoonotic pathogen Toxocara canis.</title>
        <authorList>
            <person name="Zhu X.-Q."/>
            <person name="Korhonen P.K."/>
            <person name="Cai H."/>
            <person name="Young N.D."/>
            <person name="Nejsum P."/>
            <person name="von Samson-Himmelstjerna G."/>
            <person name="Boag P.R."/>
            <person name="Tan P."/>
            <person name="Li Q."/>
            <person name="Min J."/>
            <person name="Yang Y."/>
            <person name="Wang X."/>
            <person name="Fang X."/>
            <person name="Hall R.S."/>
            <person name="Hofmann A."/>
            <person name="Sternberg P.W."/>
            <person name="Jex A.R."/>
            <person name="Gasser R.B."/>
        </authorList>
    </citation>
    <scope>NUCLEOTIDE SEQUENCE [LARGE SCALE GENOMIC DNA]</scope>
    <source>
        <strain evidence="2">PN_DK_2014</strain>
    </source>
</reference>
<evidence type="ECO:0000313" key="3">
    <source>
        <dbReference type="Proteomes" id="UP000031036"/>
    </source>
</evidence>